<keyword evidence="13" id="KW-0418">Kinase</keyword>
<dbReference type="InterPro" id="IPR001611">
    <property type="entry name" value="Leu-rich_rpt"/>
</dbReference>
<evidence type="ECO:0000256" key="2">
    <source>
        <dbReference type="ARBA" id="ARBA00009592"/>
    </source>
</evidence>
<keyword evidence="13" id="KW-0808">Transferase</keyword>
<keyword evidence="4" id="KW-0812">Transmembrane</keyword>
<dbReference type="GO" id="GO:0005886">
    <property type="term" value="C:plasma membrane"/>
    <property type="evidence" value="ECO:0007669"/>
    <property type="project" value="UniProtKB-SubCell"/>
</dbReference>
<protein>
    <submittedName>
        <fullName evidence="13">Protein kinase-like domain-containing protein</fullName>
    </submittedName>
</protein>
<dbReference type="SMART" id="SM00343">
    <property type="entry name" value="ZnF_C2HC"/>
    <property type="match status" value="1"/>
</dbReference>
<evidence type="ECO:0000256" key="7">
    <source>
        <dbReference type="ARBA" id="ARBA00023136"/>
    </source>
</evidence>
<keyword evidence="9" id="KW-0325">Glycoprotein</keyword>
<keyword evidence="7" id="KW-0472">Membrane</keyword>
<comment type="subcellular location">
    <subcellularLocation>
        <location evidence="1">Cell membrane</location>
        <topology evidence="1">Single-pass type I membrane protein</topology>
    </subcellularLocation>
</comment>
<name>A0A2U1NNP7_ARTAN</name>
<dbReference type="PANTHER" id="PTHR48052:SF66">
    <property type="entry name" value="OS02G0610000 PROTEIN"/>
    <property type="match status" value="1"/>
</dbReference>
<dbReference type="PROSITE" id="PS50158">
    <property type="entry name" value="ZF_CCHC"/>
    <property type="match status" value="1"/>
</dbReference>
<comment type="caution">
    <text evidence="13">The sequence shown here is derived from an EMBL/GenBank/DDBJ whole genome shotgun (WGS) entry which is preliminary data.</text>
</comment>
<evidence type="ECO:0000256" key="6">
    <source>
        <dbReference type="ARBA" id="ARBA00022989"/>
    </source>
</evidence>
<evidence type="ECO:0000256" key="10">
    <source>
        <dbReference type="PROSITE-ProRule" id="PRU00047"/>
    </source>
</evidence>
<evidence type="ECO:0000256" key="9">
    <source>
        <dbReference type="ARBA" id="ARBA00023180"/>
    </source>
</evidence>
<dbReference type="GO" id="GO:0008270">
    <property type="term" value="F:zinc ion binding"/>
    <property type="evidence" value="ECO:0007669"/>
    <property type="project" value="UniProtKB-KW"/>
</dbReference>
<feature type="compositionally biased region" description="Basic and acidic residues" evidence="11">
    <location>
        <begin position="43"/>
        <end position="58"/>
    </location>
</feature>
<evidence type="ECO:0000256" key="3">
    <source>
        <dbReference type="ARBA" id="ARBA00022475"/>
    </source>
</evidence>
<reference evidence="13 14" key="1">
    <citation type="journal article" date="2018" name="Mol. Plant">
        <title>The genome of Artemisia annua provides insight into the evolution of Asteraceae family and artemisinin biosynthesis.</title>
        <authorList>
            <person name="Shen Q."/>
            <person name="Zhang L."/>
            <person name="Liao Z."/>
            <person name="Wang S."/>
            <person name="Yan T."/>
            <person name="Shi P."/>
            <person name="Liu M."/>
            <person name="Fu X."/>
            <person name="Pan Q."/>
            <person name="Wang Y."/>
            <person name="Lv Z."/>
            <person name="Lu X."/>
            <person name="Zhang F."/>
            <person name="Jiang W."/>
            <person name="Ma Y."/>
            <person name="Chen M."/>
            <person name="Hao X."/>
            <person name="Li L."/>
            <person name="Tang Y."/>
            <person name="Lv G."/>
            <person name="Zhou Y."/>
            <person name="Sun X."/>
            <person name="Brodelius P.E."/>
            <person name="Rose J.K.C."/>
            <person name="Tang K."/>
        </authorList>
    </citation>
    <scope>NUCLEOTIDE SEQUENCE [LARGE SCALE GENOMIC DNA]</scope>
    <source>
        <strain evidence="14">cv. Huhao1</strain>
        <tissue evidence="13">Leaf</tissue>
    </source>
</reference>
<dbReference type="STRING" id="35608.A0A2U1NNP7"/>
<gene>
    <name evidence="13" type="ORF">CTI12_AA222970</name>
</gene>
<dbReference type="SUPFAM" id="SSF52058">
    <property type="entry name" value="L domain-like"/>
    <property type="match status" value="1"/>
</dbReference>
<organism evidence="13 14">
    <name type="scientific">Artemisia annua</name>
    <name type="common">Sweet wormwood</name>
    <dbReference type="NCBI Taxonomy" id="35608"/>
    <lineage>
        <taxon>Eukaryota</taxon>
        <taxon>Viridiplantae</taxon>
        <taxon>Streptophyta</taxon>
        <taxon>Embryophyta</taxon>
        <taxon>Tracheophyta</taxon>
        <taxon>Spermatophyta</taxon>
        <taxon>Magnoliopsida</taxon>
        <taxon>eudicotyledons</taxon>
        <taxon>Gunneridae</taxon>
        <taxon>Pentapetalae</taxon>
        <taxon>asterids</taxon>
        <taxon>campanulids</taxon>
        <taxon>Asterales</taxon>
        <taxon>Asteraceae</taxon>
        <taxon>Asteroideae</taxon>
        <taxon>Anthemideae</taxon>
        <taxon>Artemisiinae</taxon>
        <taxon>Artemisia</taxon>
    </lineage>
</organism>
<evidence type="ECO:0000256" key="4">
    <source>
        <dbReference type="ARBA" id="ARBA00022692"/>
    </source>
</evidence>
<dbReference type="EMBL" id="PKPP01002457">
    <property type="protein sequence ID" value="PWA75133.1"/>
    <property type="molecule type" value="Genomic_DNA"/>
</dbReference>
<evidence type="ECO:0000313" key="14">
    <source>
        <dbReference type="Proteomes" id="UP000245207"/>
    </source>
</evidence>
<accession>A0A2U1NNP7</accession>
<feature type="region of interest" description="Disordered" evidence="11">
    <location>
        <begin position="1"/>
        <end position="58"/>
    </location>
</feature>
<dbReference type="OrthoDB" id="1751440at2759"/>
<dbReference type="Pfam" id="PF13855">
    <property type="entry name" value="LRR_8"/>
    <property type="match status" value="1"/>
</dbReference>
<evidence type="ECO:0000259" key="12">
    <source>
        <dbReference type="PROSITE" id="PS50158"/>
    </source>
</evidence>
<proteinExistence type="inferred from homology"/>
<dbReference type="Proteomes" id="UP000245207">
    <property type="component" value="Unassembled WGS sequence"/>
</dbReference>
<comment type="similarity">
    <text evidence="2">Belongs to the RLP family.</text>
</comment>
<feature type="domain" description="CCHC-type" evidence="12">
    <location>
        <begin position="65"/>
        <end position="81"/>
    </location>
</feature>
<keyword evidence="8" id="KW-0675">Receptor</keyword>
<dbReference type="AlphaFoldDB" id="A0A2U1NNP7"/>
<dbReference type="Gene3D" id="3.80.10.10">
    <property type="entry name" value="Ribonuclease Inhibitor"/>
    <property type="match status" value="1"/>
</dbReference>
<dbReference type="InterPro" id="IPR032675">
    <property type="entry name" value="LRR_dom_sf"/>
</dbReference>
<dbReference type="Gene3D" id="4.10.60.10">
    <property type="entry name" value="Zinc finger, CCHC-type"/>
    <property type="match status" value="1"/>
</dbReference>
<evidence type="ECO:0000256" key="5">
    <source>
        <dbReference type="ARBA" id="ARBA00022729"/>
    </source>
</evidence>
<keyword evidence="10" id="KW-0863">Zinc-finger</keyword>
<keyword evidence="3" id="KW-1003">Cell membrane</keyword>
<dbReference type="PANTHER" id="PTHR48052">
    <property type="entry name" value="UNNAMED PRODUCT"/>
    <property type="match status" value="1"/>
</dbReference>
<feature type="compositionally biased region" description="Basic and acidic residues" evidence="11">
    <location>
        <begin position="16"/>
        <end position="33"/>
    </location>
</feature>
<dbReference type="SUPFAM" id="SSF57756">
    <property type="entry name" value="Retrovirus zinc finger-like domains"/>
    <property type="match status" value="1"/>
</dbReference>
<evidence type="ECO:0000256" key="11">
    <source>
        <dbReference type="SAM" id="MobiDB-lite"/>
    </source>
</evidence>
<dbReference type="Pfam" id="PF00098">
    <property type="entry name" value="zf-CCHC"/>
    <property type="match status" value="1"/>
</dbReference>
<dbReference type="GO" id="GO:0003676">
    <property type="term" value="F:nucleic acid binding"/>
    <property type="evidence" value="ECO:0007669"/>
    <property type="project" value="InterPro"/>
</dbReference>
<keyword evidence="14" id="KW-1185">Reference proteome</keyword>
<evidence type="ECO:0000256" key="8">
    <source>
        <dbReference type="ARBA" id="ARBA00023170"/>
    </source>
</evidence>
<sequence length="203" mass="22662">MAVKEEDGSSNLLFSKIDEKEKTKEHKCGRCGHENSSQGRPGRGQDKNWKPWKKKDGDQGLSQIRCYKCKELGHYKGECPKMETEANLIHQIPGVVMDCPKNIDKTELDQMGSITSSVIECISPTMLNLKGKQFQGIIPSSLSSLGGLEVLDISQNNLSGKIPQFLRKWNSLEFLNLSFNDFEGEVPTVSVCQCKCIFGFGEQ</sequence>
<keyword evidence="6" id="KW-1133">Transmembrane helix</keyword>
<evidence type="ECO:0000256" key="1">
    <source>
        <dbReference type="ARBA" id="ARBA00004251"/>
    </source>
</evidence>
<dbReference type="InterPro" id="IPR001878">
    <property type="entry name" value="Znf_CCHC"/>
</dbReference>
<dbReference type="GO" id="GO:0016301">
    <property type="term" value="F:kinase activity"/>
    <property type="evidence" value="ECO:0007669"/>
    <property type="project" value="UniProtKB-KW"/>
</dbReference>
<keyword evidence="10" id="KW-0862">Zinc</keyword>
<keyword evidence="10" id="KW-0479">Metal-binding</keyword>
<dbReference type="InterPro" id="IPR036875">
    <property type="entry name" value="Znf_CCHC_sf"/>
</dbReference>
<evidence type="ECO:0000313" key="13">
    <source>
        <dbReference type="EMBL" id="PWA75133.1"/>
    </source>
</evidence>
<keyword evidence="5" id="KW-0732">Signal</keyword>